<reference evidence="10" key="1">
    <citation type="journal article" date="2019" name="Int. J. Syst. Evol. Microbiol.">
        <title>The Global Catalogue of Microorganisms (GCM) 10K type strain sequencing project: providing services to taxonomists for standard genome sequencing and annotation.</title>
        <authorList>
            <consortium name="The Broad Institute Genomics Platform"/>
            <consortium name="The Broad Institute Genome Sequencing Center for Infectious Disease"/>
            <person name="Wu L."/>
            <person name="Ma J."/>
        </authorList>
    </citation>
    <scope>NUCLEOTIDE SEQUENCE [LARGE SCALE GENOMIC DNA]</scope>
    <source>
        <strain evidence="10">JCM 17326</strain>
    </source>
</reference>
<proteinExistence type="inferred from homology"/>
<evidence type="ECO:0000259" key="8">
    <source>
        <dbReference type="PROSITE" id="PS51900"/>
    </source>
</evidence>
<name>A0ABP6XN59_9ACTN</name>
<evidence type="ECO:0000313" key="9">
    <source>
        <dbReference type="EMBL" id="GAA3569637.1"/>
    </source>
</evidence>
<dbReference type="Pfam" id="PF00589">
    <property type="entry name" value="Phage_integrase"/>
    <property type="match status" value="1"/>
</dbReference>
<dbReference type="PROSITE" id="PS51900">
    <property type="entry name" value="CB"/>
    <property type="match status" value="1"/>
</dbReference>
<dbReference type="InterPro" id="IPR010998">
    <property type="entry name" value="Integrase_recombinase_N"/>
</dbReference>
<dbReference type="Gene3D" id="1.10.150.130">
    <property type="match status" value="1"/>
</dbReference>
<gene>
    <name evidence="9" type="ORF">GCM10022419_058180</name>
</gene>
<comment type="similarity">
    <text evidence="1">Belongs to the 'phage' integrase family.</text>
</comment>
<dbReference type="PANTHER" id="PTHR30349:SF64">
    <property type="entry name" value="PROPHAGE INTEGRASE INTD-RELATED"/>
    <property type="match status" value="1"/>
</dbReference>
<dbReference type="InterPro" id="IPR013762">
    <property type="entry name" value="Integrase-like_cat_sf"/>
</dbReference>
<evidence type="ECO:0000256" key="1">
    <source>
        <dbReference type="ARBA" id="ARBA00008857"/>
    </source>
</evidence>
<keyword evidence="4" id="KW-0233">DNA recombination</keyword>
<protein>
    <submittedName>
        <fullName evidence="9">Site-specific integrase</fullName>
    </submittedName>
</protein>
<sequence>MTKTLVGAPDEQPRKKKAPRLRDGVMKRGTTWSYVIRVRDSETGESKPRWVGGFTTEDDAKAARDEARVKARRGEYVDRNTITVREYLDEWIEAHAVEIKPKTLADYRHIIDRYIKPHIGTLRLQAVRASTITKLYRDLRAGGGKNGRPLSARTVDYVHAVLRKAFRDAVNVDEILSSSPVEKAKRPRREISEPGTVWTTDQLKTFLLAAREHRLWPFFHVAAYTGARRGELLHLRWSDVDLDGKQITIRGSASFIDGKRVEGTTKSGRKRVVSLDARTSQVFRTQRSQQAADKLQLGPEWRGTGDHVFTTGWGEPVHPDTLSSLFPILTKRYNQANPRTPLPHARLHDLRHIHATTLLLAGVPVHVVAARLGHADPSITLRVYAHVVRAAEASAADIFAEAIGE</sequence>
<feature type="domain" description="Core-binding (CB)" evidence="8">
    <location>
        <begin position="82"/>
        <end position="170"/>
    </location>
</feature>
<feature type="domain" description="Tyr recombinase" evidence="7">
    <location>
        <begin position="193"/>
        <end position="397"/>
    </location>
</feature>
<dbReference type="RefSeq" id="WP_345566605.1">
    <property type="nucleotide sequence ID" value="NZ_BAABDQ010000013.1"/>
</dbReference>
<dbReference type="Pfam" id="PF14659">
    <property type="entry name" value="Phage_int_SAM_3"/>
    <property type="match status" value="1"/>
</dbReference>
<keyword evidence="3 5" id="KW-0238">DNA-binding</keyword>
<dbReference type="InterPro" id="IPR044068">
    <property type="entry name" value="CB"/>
</dbReference>
<keyword evidence="10" id="KW-1185">Reference proteome</keyword>
<dbReference type="Proteomes" id="UP001500630">
    <property type="component" value="Unassembled WGS sequence"/>
</dbReference>
<evidence type="ECO:0000256" key="3">
    <source>
        <dbReference type="ARBA" id="ARBA00023125"/>
    </source>
</evidence>
<dbReference type="InterPro" id="IPR050090">
    <property type="entry name" value="Tyrosine_recombinase_XerCD"/>
</dbReference>
<dbReference type="InterPro" id="IPR028259">
    <property type="entry name" value="AP2-like_int_N"/>
</dbReference>
<evidence type="ECO:0000256" key="2">
    <source>
        <dbReference type="ARBA" id="ARBA00022908"/>
    </source>
</evidence>
<dbReference type="PROSITE" id="PS51898">
    <property type="entry name" value="TYR_RECOMBINASE"/>
    <property type="match status" value="1"/>
</dbReference>
<dbReference type="InterPro" id="IPR004107">
    <property type="entry name" value="Integrase_SAM-like_N"/>
</dbReference>
<dbReference type="Gene3D" id="1.10.443.10">
    <property type="entry name" value="Intergrase catalytic core"/>
    <property type="match status" value="1"/>
</dbReference>
<accession>A0ABP6XN59</accession>
<evidence type="ECO:0000256" key="4">
    <source>
        <dbReference type="ARBA" id="ARBA00023172"/>
    </source>
</evidence>
<organism evidence="9 10">
    <name type="scientific">Nonomuraea rosea</name>
    <dbReference type="NCBI Taxonomy" id="638574"/>
    <lineage>
        <taxon>Bacteria</taxon>
        <taxon>Bacillati</taxon>
        <taxon>Actinomycetota</taxon>
        <taxon>Actinomycetes</taxon>
        <taxon>Streptosporangiales</taxon>
        <taxon>Streptosporangiaceae</taxon>
        <taxon>Nonomuraea</taxon>
    </lineage>
</organism>
<feature type="region of interest" description="Disordered" evidence="6">
    <location>
        <begin position="1"/>
        <end position="22"/>
    </location>
</feature>
<evidence type="ECO:0000256" key="6">
    <source>
        <dbReference type="SAM" id="MobiDB-lite"/>
    </source>
</evidence>
<evidence type="ECO:0000256" key="5">
    <source>
        <dbReference type="PROSITE-ProRule" id="PRU01248"/>
    </source>
</evidence>
<dbReference type="InterPro" id="IPR011010">
    <property type="entry name" value="DNA_brk_join_enz"/>
</dbReference>
<evidence type="ECO:0000313" key="10">
    <source>
        <dbReference type="Proteomes" id="UP001500630"/>
    </source>
</evidence>
<dbReference type="PANTHER" id="PTHR30349">
    <property type="entry name" value="PHAGE INTEGRASE-RELATED"/>
    <property type="match status" value="1"/>
</dbReference>
<dbReference type="CDD" id="cd01189">
    <property type="entry name" value="INT_ICEBs1_C_like"/>
    <property type="match status" value="1"/>
</dbReference>
<evidence type="ECO:0000259" key="7">
    <source>
        <dbReference type="PROSITE" id="PS51898"/>
    </source>
</evidence>
<keyword evidence="2" id="KW-0229">DNA integration</keyword>
<dbReference type="Pfam" id="PF14657">
    <property type="entry name" value="Arm-DNA-bind_4"/>
    <property type="match status" value="1"/>
</dbReference>
<comment type="caution">
    <text evidence="9">The sequence shown here is derived from an EMBL/GenBank/DDBJ whole genome shotgun (WGS) entry which is preliminary data.</text>
</comment>
<dbReference type="EMBL" id="BAABDQ010000013">
    <property type="protein sequence ID" value="GAA3569637.1"/>
    <property type="molecule type" value="Genomic_DNA"/>
</dbReference>
<dbReference type="InterPro" id="IPR002104">
    <property type="entry name" value="Integrase_catalytic"/>
</dbReference>
<dbReference type="SUPFAM" id="SSF56349">
    <property type="entry name" value="DNA breaking-rejoining enzymes"/>
    <property type="match status" value="1"/>
</dbReference>